<reference evidence="2 3" key="1">
    <citation type="submission" date="2018-06" db="EMBL/GenBank/DDBJ databases">
        <authorList>
            <consortium name="Pathogen Informatics"/>
            <person name="Doyle S."/>
        </authorList>
    </citation>
    <scope>NUCLEOTIDE SEQUENCE [LARGE SCALE GENOMIC DNA]</scope>
    <source>
        <strain evidence="2 3">NCTC10717</strain>
    </source>
</reference>
<dbReference type="RefSeq" id="WP_115217743.1">
    <property type="nucleotide sequence ID" value="NZ_UHIA01000003.1"/>
</dbReference>
<dbReference type="Proteomes" id="UP000254575">
    <property type="component" value="Unassembled WGS sequence"/>
</dbReference>
<gene>
    <name evidence="2" type="ORF">NCTC10717_00444</name>
</gene>
<accession>A0A380MK78</accession>
<evidence type="ECO:0000313" key="3">
    <source>
        <dbReference type="Proteomes" id="UP000254575"/>
    </source>
</evidence>
<dbReference type="AlphaFoldDB" id="A0A380MK78"/>
<proteinExistence type="predicted"/>
<evidence type="ECO:0000256" key="1">
    <source>
        <dbReference type="SAM" id="Phobius"/>
    </source>
</evidence>
<dbReference type="EMBL" id="UHIA01000003">
    <property type="protein sequence ID" value="SUO92227.1"/>
    <property type="molecule type" value="Genomic_DNA"/>
</dbReference>
<keyword evidence="1" id="KW-0472">Membrane</keyword>
<keyword evidence="3" id="KW-1185">Reference proteome</keyword>
<protein>
    <submittedName>
        <fullName evidence="2">Uncharacterized protein</fullName>
    </submittedName>
</protein>
<keyword evidence="1" id="KW-0812">Transmembrane</keyword>
<keyword evidence="1" id="KW-1133">Transmembrane helix</keyword>
<feature type="transmembrane region" description="Helical" evidence="1">
    <location>
        <begin position="159"/>
        <end position="179"/>
    </location>
</feature>
<sequence>MFKFLLSYITLEDCSKDDLKSTLIIWVIIFLVSIYAEISIKPSEEYREYIGKTIVFKGPFNISYSKGSGRIPSEFIIHSNIMPARFSSSCSGVELYDFCSKKKRVPYKFNEEYELNYYVRSIYKDRFWGLISSVKKNGNYIFYNKRLNEFVFLQKAWEFFYIFWYPIIFWYIFISYNRIKSISKKENKS</sequence>
<name>A0A380MK78_9GAMM</name>
<evidence type="ECO:0000313" key="2">
    <source>
        <dbReference type="EMBL" id="SUO92227.1"/>
    </source>
</evidence>
<organism evidence="2 3">
    <name type="scientific">Suttonella indologenes</name>
    <dbReference type="NCBI Taxonomy" id="13276"/>
    <lineage>
        <taxon>Bacteria</taxon>
        <taxon>Pseudomonadati</taxon>
        <taxon>Pseudomonadota</taxon>
        <taxon>Gammaproteobacteria</taxon>
        <taxon>Cardiobacteriales</taxon>
        <taxon>Cardiobacteriaceae</taxon>
        <taxon>Suttonella</taxon>
    </lineage>
</organism>